<keyword evidence="6" id="KW-1185">Reference proteome</keyword>
<dbReference type="GO" id="GO:0031012">
    <property type="term" value="C:extracellular matrix"/>
    <property type="evidence" value="ECO:0007669"/>
    <property type="project" value="TreeGrafter"/>
</dbReference>
<dbReference type="InterPro" id="IPR001611">
    <property type="entry name" value="Leu-rich_rpt"/>
</dbReference>
<dbReference type="PANTHER" id="PTHR24373:SF370">
    <property type="entry name" value="FISH-LIPS, ISOFORM E"/>
    <property type="match status" value="1"/>
</dbReference>
<dbReference type="PANTHER" id="PTHR24373">
    <property type="entry name" value="SLIT RELATED LEUCINE-RICH REPEAT NEURONAL PROTEIN"/>
    <property type="match status" value="1"/>
</dbReference>
<feature type="signal peptide" evidence="5">
    <location>
        <begin position="1"/>
        <end position="23"/>
    </location>
</feature>
<organism evidence="6 7">
    <name type="scientific">Branchiostoma belcheri</name>
    <name type="common">Amphioxus</name>
    <dbReference type="NCBI Taxonomy" id="7741"/>
    <lineage>
        <taxon>Eukaryota</taxon>
        <taxon>Metazoa</taxon>
        <taxon>Chordata</taxon>
        <taxon>Cephalochordata</taxon>
        <taxon>Leptocardii</taxon>
        <taxon>Amphioxiformes</taxon>
        <taxon>Branchiostomatidae</taxon>
        <taxon>Branchiostoma</taxon>
    </lineage>
</organism>
<dbReference type="KEGG" id="bbel:109468379"/>
<dbReference type="OrthoDB" id="676979at2759"/>
<dbReference type="Proteomes" id="UP000515135">
    <property type="component" value="Unplaced"/>
</dbReference>
<gene>
    <name evidence="7" type="primary">LOC109468379</name>
</gene>
<proteinExistence type="predicted"/>
<dbReference type="Pfam" id="PF13855">
    <property type="entry name" value="LRR_8"/>
    <property type="match status" value="1"/>
</dbReference>
<dbReference type="RefSeq" id="XP_019622188.1">
    <property type="nucleotide sequence ID" value="XM_019766629.1"/>
</dbReference>
<evidence type="ECO:0000256" key="5">
    <source>
        <dbReference type="SAM" id="SignalP"/>
    </source>
</evidence>
<dbReference type="FunFam" id="3.80.10.10:FF:000082">
    <property type="entry name" value="Leucine-rich repeat-containing 24"/>
    <property type="match status" value="1"/>
</dbReference>
<keyword evidence="3" id="KW-0677">Repeat</keyword>
<accession>A0A6P4YCP3</accession>
<evidence type="ECO:0000256" key="4">
    <source>
        <dbReference type="SAM" id="MobiDB-lite"/>
    </source>
</evidence>
<feature type="chain" id="PRO_5027981151" evidence="5">
    <location>
        <begin position="24"/>
        <end position="181"/>
    </location>
</feature>
<dbReference type="SUPFAM" id="SSF52058">
    <property type="entry name" value="L domain-like"/>
    <property type="match status" value="1"/>
</dbReference>
<feature type="compositionally biased region" description="Polar residues" evidence="4">
    <location>
        <begin position="158"/>
        <end position="172"/>
    </location>
</feature>
<dbReference type="InterPro" id="IPR032675">
    <property type="entry name" value="LRR_dom_sf"/>
</dbReference>
<dbReference type="InterPro" id="IPR003591">
    <property type="entry name" value="Leu-rich_rpt_typical-subtyp"/>
</dbReference>
<dbReference type="PROSITE" id="PS51450">
    <property type="entry name" value="LRR"/>
    <property type="match status" value="3"/>
</dbReference>
<reference evidence="7" key="1">
    <citation type="submission" date="2025-08" db="UniProtKB">
        <authorList>
            <consortium name="RefSeq"/>
        </authorList>
    </citation>
    <scope>IDENTIFICATION</scope>
    <source>
        <tissue evidence="7">Gonad</tissue>
    </source>
</reference>
<dbReference type="InterPro" id="IPR050328">
    <property type="entry name" value="Dev_Immune_Receptor"/>
</dbReference>
<dbReference type="Gene3D" id="3.80.10.10">
    <property type="entry name" value="Ribonuclease Inhibitor"/>
    <property type="match status" value="1"/>
</dbReference>
<keyword evidence="1" id="KW-0433">Leucine-rich repeat</keyword>
<keyword evidence="2 5" id="KW-0732">Signal</keyword>
<sequence>MGRKLRHLLIFLLIILKELNTPAADCSCKPRCRCSDLGLTSIPQNLPTSISFLDLKGNRITNIKMLQSGTFTNLPRLKVLTLSDNQISTIQLGTFTNLPLLQELDLSKNQITMIRPDFFENLRQLKILYLSSNQITMIQPGTFANLNQLKMIGLSVNQPSGQNKQHDNNTNFGPIIGQNKP</sequence>
<dbReference type="GeneID" id="109468379"/>
<dbReference type="SMART" id="SM00369">
    <property type="entry name" value="LRR_TYP"/>
    <property type="match status" value="3"/>
</dbReference>
<protein>
    <submittedName>
        <fullName evidence="7">Decorin-like</fullName>
    </submittedName>
</protein>
<dbReference type="Pfam" id="PF00560">
    <property type="entry name" value="LRR_1"/>
    <property type="match status" value="1"/>
</dbReference>
<evidence type="ECO:0000313" key="6">
    <source>
        <dbReference type="Proteomes" id="UP000515135"/>
    </source>
</evidence>
<dbReference type="AlphaFoldDB" id="A0A6P4YCP3"/>
<dbReference type="GO" id="GO:0005615">
    <property type="term" value="C:extracellular space"/>
    <property type="evidence" value="ECO:0007669"/>
    <property type="project" value="TreeGrafter"/>
</dbReference>
<evidence type="ECO:0000313" key="7">
    <source>
        <dbReference type="RefSeq" id="XP_019622188.1"/>
    </source>
</evidence>
<evidence type="ECO:0000256" key="1">
    <source>
        <dbReference type="ARBA" id="ARBA00022614"/>
    </source>
</evidence>
<name>A0A6P4YCP3_BRABE</name>
<feature type="region of interest" description="Disordered" evidence="4">
    <location>
        <begin position="158"/>
        <end position="181"/>
    </location>
</feature>
<evidence type="ECO:0000256" key="2">
    <source>
        <dbReference type="ARBA" id="ARBA00022729"/>
    </source>
</evidence>
<evidence type="ECO:0000256" key="3">
    <source>
        <dbReference type="ARBA" id="ARBA00022737"/>
    </source>
</evidence>